<dbReference type="InterPro" id="IPR022749">
    <property type="entry name" value="D12N6_MeTrfase_N"/>
</dbReference>
<dbReference type="PRINTS" id="PR00507">
    <property type="entry name" value="N12N6MTFRASE"/>
</dbReference>
<dbReference type="EMBL" id="LWMU01000059">
    <property type="protein sequence ID" value="KZX13053.1"/>
    <property type="molecule type" value="Genomic_DNA"/>
</dbReference>
<evidence type="ECO:0000313" key="10">
    <source>
        <dbReference type="Proteomes" id="UP000077428"/>
    </source>
</evidence>
<evidence type="ECO:0000259" key="8">
    <source>
        <dbReference type="Pfam" id="PF12161"/>
    </source>
</evidence>
<dbReference type="AlphaFoldDB" id="A0A166B9Q2"/>
<dbReference type="InterPro" id="IPR029063">
    <property type="entry name" value="SAM-dependent_MTases_sf"/>
</dbReference>
<dbReference type="PATRIC" id="fig|66851.6.peg.1047"/>
<dbReference type="Pfam" id="PF02384">
    <property type="entry name" value="N6_Mtase"/>
    <property type="match status" value="1"/>
</dbReference>
<comment type="caution">
    <text evidence="9">The sequence shown here is derived from an EMBL/GenBank/DDBJ whole genome shotgun (WGS) entry which is preliminary data.</text>
</comment>
<dbReference type="GO" id="GO:0003677">
    <property type="term" value="F:DNA binding"/>
    <property type="evidence" value="ECO:0007669"/>
    <property type="project" value="InterPro"/>
</dbReference>
<dbReference type="GO" id="GO:0032259">
    <property type="term" value="P:methylation"/>
    <property type="evidence" value="ECO:0007669"/>
    <property type="project" value="UniProtKB-KW"/>
</dbReference>
<keyword evidence="4" id="KW-0949">S-adenosyl-L-methionine</keyword>
<dbReference type="InterPro" id="IPR003356">
    <property type="entry name" value="DNA_methylase_A-5"/>
</dbReference>
<evidence type="ECO:0000256" key="3">
    <source>
        <dbReference type="ARBA" id="ARBA00022679"/>
    </source>
</evidence>
<feature type="domain" description="N6 adenine-specific DNA methyltransferase N-terminal" evidence="8">
    <location>
        <begin position="8"/>
        <end position="138"/>
    </location>
</feature>
<evidence type="ECO:0000256" key="2">
    <source>
        <dbReference type="ARBA" id="ARBA00022603"/>
    </source>
</evidence>
<keyword evidence="3 9" id="KW-0808">Transferase</keyword>
<dbReference type="PANTHER" id="PTHR42998">
    <property type="entry name" value="TYPE I RESTRICTION ENZYME HINDVIIP M PROTEIN-RELATED"/>
    <property type="match status" value="1"/>
</dbReference>
<dbReference type="Proteomes" id="UP000077428">
    <property type="component" value="Unassembled WGS sequence"/>
</dbReference>
<dbReference type="Pfam" id="PF12161">
    <property type="entry name" value="HsdM_N"/>
    <property type="match status" value="1"/>
</dbReference>
<dbReference type="PANTHER" id="PTHR42998:SF1">
    <property type="entry name" value="TYPE I RESTRICTION ENZYME HINDI METHYLASE SUBUNIT"/>
    <property type="match status" value="1"/>
</dbReference>
<comment type="catalytic activity">
    <reaction evidence="6">
        <text>a 2'-deoxyadenosine in DNA + S-adenosyl-L-methionine = an N(6)-methyl-2'-deoxyadenosine in DNA + S-adenosyl-L-homocysteine + H(+)</text>
        <dbReference type="Rhea" id="RHEA:15197"/>
        <dbReference type="Rhea" id="RHEA-COMP:12418"/>
        <dbReference type="Rhea" id="RHEA-COMP:12419"/>
        <dbReference type="ChEBI" id="CHEBI:15378"/>
        <dbReference type="ChEBI" id="CHEBI:57856"/>
        <dbReference type="ChEBI" id="CHEBI:59789"/>
        <dbReference type="ChEBI" id="CHEBI:90615"/>
        <dbReference type="ChEBI" id="CHEBI:90616"/>
        <dbReference type="EC" id="2.1.1.72"/>
    </reaction>
</comment>
<dbReference type="STRING" id="66851.MBORA_09560"/>
<dbReference type="GO" id="GO:0008170">
    <property type="term" value="F:N-methyltransferase activity"/>
    <property type="evidence" value="ECO:0007669"/>
    <property type="project" value="InterPro"/>
</dbReference>
<dbReference type="InterPro" id="IPR038333">
    <property type="entry name" value="T1MK-like_N_sf"/>
</dbReference>
<proteinExistence type="predicted"/>
<evidence type="ECO:0000313" key="9">
    <source>
        <dbReference type="EMBL" id="KZX13053.1"/>
    </source>
</evidence>
<sequence length="515" mass="59600">MAKEVSFEEKLWKSAIKLRGGVETAEYKHVVLSLIFLKYVNDRFDKQLNKITKEFGEEYIDIPEFYIKDNAFYIPETSRWSYIMENAKQSDITIKIDTALHDIELNNEGLKGALPNNYYSRLEIDHTKLASLLDVINTIKIKDDEEDSIGRIYEYFLGQFAGKEGQGKGEFYTPKSVVKLIAELIEPYDGKIYDPCCGSGGMFVQSMEFIKQHEGNSKNVSIYGQEAIATTRKLGMMNLAIRGISYNLGEKNADTFLNDLHKDLKADYIMANPPFNLDSWREDNQLINDYRWSGYEIPPVGNANYAWILHMVSKLSENGVAGFILSNGALNSGGVEYNIRKKLIENGLIESIMVLPMKLFYSTNISVTLWVINKNKIETSIKKNDELKTYRNRKDEVIFFDLRNMGSPYNKKYVELTDDDRNKVVETFHRWQLDISDYGDVPEFCYSASLDEIKENDYDLSPSQYIEFVNKDETMDYDSEMTRLSRELEELLKEESNSTDILIKLMKELDYEIRL</sequence>
<keyword evidence="2 9" id="KW-0489">Methyltransferase</keyword>
<accession>A0A166B9Q2</accession>
<dbReference type="InterPro" id="IPR052916">
    <property type="entry name" value="Type-I_RE_MTase_Subunit"/>
</dbReference>
<organism evidence="9 10">
    <name type="scientific">Methanobrevibacter oralis</name>
    <dbReference type="NCBI Taxonomy" id="66851"/>
    <lineage>
        <taxon>Archaea</taxon>
        <taxon>Methanobacteriati</taxon>
        <taxon>Methanobacteriota</taxon>
        <taxon>Methanomada group</taxon>
        <taxon>Methanobacteria</taxon>
        <taxon>Methanobacteriales</taxon>
        <taxon>Methanobacteriaceae</taxon>
        <taxon>Methanobrevibacter</taxon>
    </lineage>
</organism>
<keyword evidence="5" id="KW-0680">Restriction system</keyword>
<name>A0A166B9Q2_METOA</name>
<evidence type="ECO:0000259" key="7">
    <source>
        <dbReference type="Pfam" id="PF02384"/>
    </source>
</evidence>
<evidence type="ECO:0000256" key="4">
    <source>
        <dbReference type="ARBA" id="ARBA00022691"/>
    </source>
</evidence>
<gene>
    <name evidence="9" type="primary">hsdM</name>
    <name evidence="9" type="ORF">MBORA_09560</name>
</gene>
<feature type="domain" description="DNA methylase adenine-specific" evidence="7">
    <location>
        <begin position="145"/>
        <end position="471"/>
    </location>
</feature>
<evidence type="ECO:0000256" key="5">
    <source>
        <dbReference type="ARBA" id="ARBA00022747"/>
    </source>
</evidence>
<dbReference type="OrthoDB" id="45790at2157"/>
<evidence type="ECO:0000256" key="1">
    <source>
        <dbReference type="ARBA" id="ARBA00011900"/>
    </source>
</evidence>
<dbReference type="GO" id="GO:0009007">
    <property type="term" value="F:site-specific DNA-methyltransferase (adenine-specific) activity"/>
    <property type="evidence" value="ECO:0007669"/>
    <property type="project" value="UniProtKB-EC"/>
</dbReference>
<reference evidence="10" key="1">
    <citation type="journal article" date="2016" name="Genome Announc.">
        <title>Draft Genome Sequences of Methanobrevibacter curvatus DSM11111, Methanobrevibacter cuticularis DSM11139, Methanobrevibacter filiformis DSM11501, and Methanobrevibacter oralis DSM7256.</title>
        <authorList>
            <person name="Poehlein A."/>
            <person name="Seedorf H."/>
        </authorList>
    </citation>
    <scope>NUCLEOTIDE SEQUENCE [LARGE SCALE GENOMIC DNA]</scope>
    <source>
        <strain evidence="10">DSM 7256 / JCM 30027 / ZR</strain>
    </source>
</reference>
<dbReference type="Gene3D" id="1.20.1260.30">
    <property type="match status" value="1"/>
</dbReference>
<evidence type="ECO:0000256" key="6">
    <source>
        <dbReference type="ARBA" id="ARBA00047942"/>
    </source>
</evidence>
<keyword evidence="10" id="KW-1185">Reference proteome</keyword>
<dbReference type="Gene3D" id="3.40.50.150">
    <property type="entry name" value="Vaccinia Virus protein VP39"/>
    <property type="match status" value="1"/>
</dbReference>
<dbReference type="SUPFAM" id="SSF53335">
    <property type="entry name" value="S-adenosyl-L-methionine-dependent methyltransferases"/>
    <property type="match status" value="1"/>
</dbReference>
<dbReference type="EC" id="2.1.1.72" evidence="1"/>
<dbReference type="REBASE" id="159261">
    <property type="entry name" value="M.Mor7256ORF9560P"/>
</dbReference>
<dbReference type="RefSeq" id="WP_042693967.1">
    <property type="nucleotide sequence ID" value="NZ_CABMAB010000031.1"/>
</dbReference>
<dbReference type="GO" id="GO:0009307">
    <property type="term" value="P:DNA restriction-modification system"/>
    <property type="evidence" value="ECO:0007669"/>
    <property type="project" value="UniProtKB-KW"/>
</dbReference>
<protein>
    <recommendedName>
        <fullName evidence="1">site-specific DNA-methyltransferase (adenine-specific)</fullName>
        <ecNumber evidence="1">2.1.1.72</ecNumber>
    </recommendedName>
</protein>